<reference evidence="1" key="1">
    <citation type="submission" date="2023-03" db="EMBL/GenBank/DDBJ databases">
        <title>Massive genome expansion in bonnet fungi (Mycena s.s.) driven by repeated elements and novel gene families across ecological guilds.</title>
        <authorList>
            <consortium name="Lawrence Berkeley National Laboratory"/>
            <person name="Harder C.B."/>
            <person name="Miyauchi S."/>
            <person name="Viragh M."/>
            <person name="Kuo A."/>
            <person name="Thoen E."/>
            <person name="Andreopoulos B."/>
            <person name="Lu D."/>
            <person name="Skrede I."/>
            <person name="Drula E."/>
            <person name="Henrissat B."/>
            <person name="Morin E."/>
            <person name="Kohler A."/>
            <person name="Barry K."/>
            <person name="LaButti K."/>
            <person name="Morin E."/>
            <person name="Salamov A."/>
            <person name="Lipzen A."/>
            <person name="Mereny Z."/>
            <person name="Hegedus B."/>
            <person name="Baldrian P."/>
            <person name="Stursova M."/>
            <person name="Weitz H."/>
            <person name="Taylor A."/>
            <person name="Grigoriev I.V."/>
            <person name="Nagy L.G."/>
            <person name="Martin F."/>
            <person name="Kauserud H."/>
        </authorList>
    </citation>
    <scope>NUCLEOTIDE SEQUENCE</scope>
    <source>
        <strain evidence="1">CBHHK067</strain>
    </source>
</reference>
<dbReference type="Proteomes" id="UP001221757">
    <property type="component" value="Unassembled WGS sequence"/>
</dbReference>
<gene>
    <name evidence="1" type="ORF">B0H17DRAFT_1261998</name>
</gene>
<keyword evidence="2" id="KW-1185">Reference proteome</keyword>
<protein>
    <submittedName>
        <fullName evidence="1">Uncharacterized protein</fullName>
    </submittedName>
</protein>
<sequence length="199" mass="22804">MKSVPVDKRWKMRRVGRALGRSGRLGTWRRGGRRREAAGKRDLGENGMRTRENLCASAKIGAPNKREKEGREYNNSSLSEETLSNRLRMDVELCRADVELCRETGRRQNFDRWHTFNCSGSKLWAEEGHAEITTDLSSSPPQARYFAIRDYRRHNSSPSDGIPAGTMLRKFPILSQTIVRSDYGLRRMGDEHTCIENST</sequence>
<comment type="caution">
    <text evidence="1">The sequence shown here is derived from an EMBL/GenBank/DDBJ whole genome shotgun (WGS) entry which is preliminary data.</text>
</comment>
<organism evidence="1 2">
    <name type="scientific">Mycena rosella</name>
    <name type="common">Pink bonnet</name>
    <name type="synonym">Agaricus rosellus</name>
    <dbReference type="NCBI Taxonomy" id="1033263"/>
    <lineage>
        <taxon>Eukaryota</taxon>
        <taxon>Fungi</taxon>
        <taxon>Dikarya</taxon>
        <taxon>Basidiomycota</taxon>
        <taxon>Agaricomycotina</taxon>
        <taxon>Agaricomycetes</taxon>
        <taxon>Agaricomycetidae</taxon>
        <taxon>Agaricales</taxon>
        <taxon>Marasmiineae</taxon>
        <taxon>Mycenaceae</taxon>
        <taxon>Mycena</taxon>
    </lineage>
</organism>
<name>A0AAD7CT68_MYCRO</name>
<dbReference type="EMBL" id="JARKIE010000279">
    <property type="protein sequence ID" value="KAJ7658503.1"/>
    <property type="molecule type" value="Genomic_DNA"/>
</dbReference>
<accession>A0AAD7CT68</accession>
<proteinExistence type="predicted"/>
<evidence type="ECO:0000313" key="1">
    <source>
        <dbReference type="EMBL" id="KAJ7658503.1"/>
    </source>
</evidence>
<evidence type="ECO:0000313" key="2">
    <source>
        <dbReference type="Proteomes" id="UP001221757"/>
    </source>
</evidence>
<dbReference type="AlphaFoldDB" id="A0AAD7CT68"/>